<proteinExistence type="predicted"/>
<reference evidence="2 3" key="1">
    <citation type="journal article" date="2012" name="PLoS Pathog.">
        <title>The genome of the obligate intracellular parasite Trachipleistophora hominis: new insights into microsporidian genome dynamics and reductive evolution.</title>
        <authorList>
            <person name="Heinz E."/>
            <person name="Williams T.A."/>
            <person name="Nakjang S."/>
            <person name="Noel C.J."/>
            <person name="Swan D.C."/>
            <person name="Goldberg A.V."/>
            <person name="Harris S.R."/>
            <person name="Weinmaier T."/>
            <person name="Markert S."/>
            <person name="Becher D."/>
            <person name="Bernhardt J."/>
            <person name="Dagan T."/>
            <person name="Hacker C."/>
            <person name="Lucocq J.M."/>
            <person name="Schweder T."/>
            <person name="Rattei T."/>
            <person name="Hall N."/>
            <person name="Hirt R.P."/>
            <person name="Embley T.M."/>
        </authorList>
    </citation>
    <scope>NUCLEOTIDE SEQUENCE [LARGE SCALE GENOMIC DNA]</scope>
</reference>
<evidence type="ECO:0000313" key="2">
    <source>
        <dbReference type="EMBL" id="ELQ75849.1"/>
    </source>
</evidence>
<name>L7JWP4_TRAHO</name>
<gene>
    <name evidence="2" type="ORF">THOM_1191</name>
</gene>
<accession>L7JWP4</accession>
<dbReference type="InParanoid" id="L7JWP4"/>
<dbReference type="EMBL" id="JH993916">
    <property type="protein sequence ID" value="ELQ75849.1"/>
    <property type="molecule type" value="Genomic_DNA"/>
</dbReference>
<keyword evidence="3" id="KW-1185">Reference proteome</keyword>
<sequence>MYRLFILVAHMVAAINNSTEDKNATQTDGRNTNDESIPSTYMNNNAEVKAPSLSSVPSKNYIFHEEKSAPLPGKYSSVTKADKRLNNSIQQEEKNNIVEKTNETKVECCSNPCNITETQIEDSGINREAIEIPDSLLEVKLSWDDYMVSEPKNCATTNTNEHITTPQKKFTAQH</sequence>
<dbReference type="HOGENOM" id="CLU_1541191_0_0_1"/>
<organism evidence="2 3">
    <name type="scientific">Trachipleistophora hominis</name>
    <name type="common">Microsporidian parasite</name>
    <dbReference type="NCBI Taxonomy" id="72359"/>
    <lineage>
        <taxon>Eukaryota</taxon>
        <taxon>Fungi</taxon>
        <taxon>Fungi incertae sedis</taxon>
        <taxon>Microsporidia</taxon>
        <taxon>Pleistophoridae</taxon>
        <taxon>Trachipleistophora</taxon>
    </lineage>
</organism>
<evidence type="ECO:0000256" key="1">
    <source>
        <dbReference type="SAM" id="MobiDB-lite"/>
    </source>
</evidence>
<protein>
    <submittedName>
        <fullName evidence="2">Uncharacterized protein</fullName>
    </submittedName>
</protein>
<feature type="compositionally biased region" description="Polar residues" evidence="1">
    <location>
        <begin position="24"/>
        <end position="41"/>
    </location>
</feature>
<dbReference type="VEuPathDB" id="MicrosporidiaDB:THOM_1191"/>
<dbReference type="AlphaFoldDB" id="L7JWP4"/>
<dbReference type="Proteomes" id="UP000011185">
    <property type="component" value="Unassembled WGS sequence"/>
</dbReference>
<evidence type="ECO:0000313" key="3">
    <source>
        <dbReference type="Proteomes" id="UP000011185"/>
    </source>
</evidence>
<feature type="region of interest" description="Disordered" evidence="1">
    <location>
        <begin position="20"/>
        <end position="41"/>
    </location>
</feature>